<organism evidence="1 2">
    <name type="scientific">Microbacterium hominis</name>
    <dbReference type="NCBI Taxonomy" id="162426"/>
    <lineage>
        <taxon>Bacteria</taxon>
        <taxon>Bacillati</taxon>
        <taxon>Actinomycetota</taxon>
        <taxon>Actinomycetes</taxon>
        <taxon>Micrococcales</taxon>
        <taxon>Microbacteriaceae</taxon>
        <taxon>Microbacterium</taxon>
    </lineage>
</organism>
<evidence type="ECO:0000313" key="2">
    <source>
        <dbReference type="Proteomes" id="UP000233276"/>
    </source>
</evidence>
<dbReference type="Proteomes" id="UP000233276">
    <property type="component" value="Chromosome"/>
</dbReference>
<dbReference type="EMBL" id="CP025299">
    <property type="protein sequence ID" value="AUG30910.1"/>
    <property type="molecule type" value="Genomic_DNA"/>
</dbReference>
<evidence type="ECO:0000313" key="1">
    <source>
        <dbReference type="EMBL" id="AUG30910.1"/>
    </source>
</evidence>
<proteinExistence type="predicted"/>
<dbReference type="AlphaFoldDB" id="A0A134DJ43"/>
<reference evidence="1 2" key="1">
    <citation type="submission" date="2017-12" db="EMBL/GenBank/DDBJ databases">
        <title>Isolation and characterization of estrogens degradatiion strain Microbacterium hominis SJTG1.</title>
        <authorList>
            <person name="Xiong W."/>
            <person name="Yin C."/>
            <person name="Zheng D."/>
            <person name="Liang R."/>
        </authorList>
    </citation>
    <scope>NUCLEOTIDE SEQUENCE [LARGE SCALE GENOMIC DNA]</scope>
    <source>
        <strain evidence="1 2">SJTG1</strain>
    </source>
</reference>
<accession>A0A134DJ43</accession>
<dbReference type="KEGG" id="mhos:CXR34_16535"/>
<name>A0A134DJ43_9MICO</name>
<sequence length="108" mass="11505">MTPTADHRIETAQVRRSPRYAVFLLAGAALGILVALVLTFAFDGTENVSATTGVTYSTSQVFGFVCLFAIPLGIAVGGVVALVLDRSLARRAREVRVDHEVITVDDAE</sequence>
<dbReference type="OrthoDB" id="5125407at2"/>
<gene>
    <name evidence="1" type="ORF">CXR34_16535</name>
</gene>
<protein>
    <submittedName>
        <fullName evidence="1">Potassium transporter Trk</fullName>
    </submittedName>
</protein>
<dbReference type="RefSeq" id="WP_060959104.1">
    <property type="nucleotide sequence ID" value="NZ_CP025299.1"/>
</dbReference>